<dbReference type="Proteomes" id="UP001589774">
    <property type="component" value="Unassembled WGS sequence"/>
</dbReference>
<dbReference type="InterPro" id="IPR009229">
    <property type="entry name" value="AgrD"/>
</dbReference>
<reference evidence="1 2" key="1">
    <citation type="submission" date="2024-09" db="EMBL/GenBank/DDBJ databases">
        <authorList>
            <person name="Sun Q."/>
            <person name="Mori K."/>
        </authorList>
    </citation>
    <scope>NUCLEOTIDE SEQUENCE [LARGE SCALE GENOMIC DNA]</scope>
    <source>
        <strain evidence="1 2">CCM 7765</strain>
    </source>
</reference>
<accession>A0ABV6HHT6</accession>
<gene>
    <name evidence="1" type="ORF">ACFFI0_08090</name>
</gene>
<organism evidence="1 2">
    <name type="scientific">Olivibacter oleidegradans</name>
    <dbReference type="NCBI Taxonomy" id="760123"/>
    <lineage>
        <taxon>Bacteria</taxon>
        <taxon>Pseudomonadati</taxon>
        <taxon>Bacteroidota</taxon>
        <taxon>Sphingobacteriia</taxon>
        <taxon>Sphingobacteriales</taxon>
        <taxon>Sphingobacteriaceae</taxon>
        <taxon>Olivibacter</taxon>
    </lineage>
</organism>
<dbReference type="NCBIfam" id="TIGR04223">
    <property type="entry name" value="quorum_AgrD"/>
    <property type="match status" value="1"/>
</dbReference>
<sequence>MLNRCWWTVYQPKVPWGMVWVAYRAYQTNLICFPNQIGELSCSAEYINIRCGKRKRLP</sequence>
<protein>
    <submittedName>
        <fullName evidence="1">AgrD family cyclic lactone autoinducer peptide</fullName>
    </submittedName>
</protein>
<evidence type="ECO:0000313" key="2">
    <source>
        <dbReference type="Proteomes" id="UP001589774"/>
    </source>
</evidence>
<dbReference type="RefSeq" id="WP_371718439.1">
    <property type="nucleotide sequence ID" value="NZ_JBHLWO010000001.1"/>
</dbReference>
<dbReference type="EMBL" id="JBHLWO010000001">
    <property type="protein sequence ID" value="MFC0318266.1"/>
    <property type="molecule type" value="Genomic_DNA"/>
</dbReference>
<evidence type="ECO:0000313" key="1">
    <source>
        <dbReference type="EMBL" id="MFC0318266.1"/>
    </source>
</evidence>
<comment type="caution">
    <text evidence="1">The sequence shown here is derived from an EMBL/GenBank/DDBJ whole genome shotgun (WGS) entry which is preliminary data.</text>
</comment>
<keyword evidence="2" id="KW-1185">Reference proteome</keyword>
<proteinExistence type="predicted"/>
<name>A0ABV6HHT6_9SPHI</name>